<evidence type="ECO:0000313" key="2">
    <source>
        <dbReference type="Proteomes" id="UP000317800"/>
    </source>
</evidence>
<protein>
    <submittedName>
        <fullName evidence="1">Uncharacterized protein</fullName>
    </submittedName>
</protein>
<evidence type="ECO:0000313" key="1">
    <source>
        <dbReference type="EMBL" id="QDP42905.1"/>
    </source>
</evidence>
<dbReference type="EMBL" id="MN043729">
    <property type="protein sequence ID" value="QDP42905.1"/>
    <property type="molecule type" value="Genomic_DNA"/>
</dbReference>
<reference evidence="1 2" key="1">
    <citation type="submission" date="2019-06" db="EMBL/GenBank/DDBJ databases">
        <authorList>
            <person name="Hertel R."/>
        </authorList>
    </citation>
    <scope>NUCLEOTIDE SEQUENCE [LARGE SCALE GENOMIC DNA]</scope>
</reference>
<name>A0A516KMU5_9CAUD</name>
<sequence length="66" mass="7750">MEKSNLRYSFEKMHGGKHNYQVRINGQFIAYAEKRDSAALDKEFASYGYTSRQEVYDECVEATMKK</sequence>
<proteinExistence type="predicted"/>
<organism evidence="1 2">
    <name type="scientific">Bacillus phage vB_BmeM-Goe8</name>
    <dbReference type="NCBI Taxonomy" id="2593638"/>
    <lineage>
        <taxon>Viruses</taxon>
        <taxon>Duplodnaviria</taxon>
        <taxon>Heunggongvirae</taxon>
        <taxon>Uroviricota</taxon>
        <taxon>Caudoviricetes</taxon>
        <taxon>Herelleviridae</taxon>
        <taxon>Bastillevirinae</taxon>
        <taxon>Goettingenvirus</taxon>
        <taxon>Goettingenvirus goe8</taxon>
    </lineage>
</organism>
<dbReference type="Proteomes" id="UP000317800">
    <property type="component" value="Segment"/>
</dbReference>
<gene>
    <name evidence="1" type="ORF">Goe8_c01320</name>
</gene>
<keyword evidence="2" id="KW-1185">Reference proteome</keyword>
<accession>A0A516KMU5</accession>